<dbReference type="InterPro" id="IPR001789">
    <property type="entry name" value="Sig_transdc_resp-reg_receiver"/>
</dbReference>
<dbReference type="EMBL" id="NPDU01000054">
    <property type="protein sequence ID" value="PJZ60653.1"/>
    <property type="molecule type" value="Genomic_DNA"/>
</dbReference>
<dbReference type="GO" id="GO:0000160">
    <property type="term" value="P:phosphorelay signal transduction system"/>
    <property type="evidence" value="ECO:0007669"/>
    <property type="project" value="InterPro"/>
</dbReference>
<dbReference type="PROSITE" id="PS50110">
    <property type="entry name" value="RESPONSE_REGULATORY"/>
    <property type="match status" value="1"/>
</dbReference>
<gene>
    <name evidence="5" type="ORF">CH376_17290</name>
    <name evidence="4" type="ORF">CH380_00080</name>
</gene>
<evidence type="ECO:0000313" key="7">
    <source>
        <dbReference type="Proteomes" id="UP000232188"/>
    </source>
</evidence>
<dbReference type="SUPFAM" id="SSF52172">
    <property type="entry name" value="CheY-like"/>
    <property type="match status" value="1"/>
</dbReference>
<sequence length="121" mass="13622">MKRILIVDDSAVFRKILNLHLSSNSEFQIVEAVDGKDGLDKLQNDKVDLIVSDMNMPNMDGITFVKEIKKDPKNKFTPIIMLTTESQEEVKTEGLAAGARAWLTKPFSPEELVQTIHKLLP</sequence>
<evidence type="ECO:0000313" key="4">
    <source>
        <dbReference type="EMBL" id="PJZ54957.1"/>
    </source>
</evidence>
<dbReference type="Pfam" id="PF00072">
    <property type="entry name" value="Response_reg"/>
    <property type="match status" value="1"/>
</dbReference>
<evidence type="ECO:0000256" key="1">
    <source>
        <dbReference type="ARBA" id="ARBA00022553"/>
    </source>
</evidence>
<dbReference type="PANTHER" id="PTHR44591:SF25">
    <property type="entry name" value="CHEMOTAXIS TWO-COMPONENT RESPONSE REGULATOR"/>
    <property type="match status" value="1"/>
</dbReference>
<keyword evidence="6" id="KW-1185">Reference proteome</keyword>
<dbReference type="OrthoDB" id="9797769at2"/>
<protein>
    <submittedName>
        <fullName evidence="4">Two-component system response regulator</fullName>
    </submittedName>
</protein>
<proteinExistence type="predicted"/>
<dbReference type="Proteomes" id="UP000232188">
    <property type="component" value="Unassembled WGS sequence"/>
</dbReference>
<dbReference type="InterPro" id="IPR050595">
    <property type="entry name" value="Bact_response_regulator"/>
</dbReference>
<dbReference type="Gene3D" id="3.40.50.2300">
    <property type="match status" value="1"/>
</dbReference>
<dbReference type="RefSeq" id="WP_100783701.1">
    <property type="nucleotide sequence ID" value="NZ_NPDU01000054.1"/>
</dbReference>
<dbReference type="SMART" id="SM00448">
    <property type="entry name" value="REC"/>
    <property type="match status" value="1"/>
</dbReference>
<evidence type="ECO:0000313" key="6">
    <source>
        <dbReference type="Proteomes" id="UP000232149"/>
    </source>
</evidence>
<keyword evidence="1 2" id="KW-0597">Phosphoprotein</keyword>
<dbReference type="AlphaFoldDB" id="A0A2M9YTU5"/>
<evidence type="ECO:0000256" key="2">
    <source>
        <dbReference type="PROSITE-ProRule" id="PRU00169"/>
    </source>
</evidence>
<comment type="caution">
    <text evidence="4">The sequence shown here is derived from an EMBL/GenBank/DDBJ whole genome shotgun (WGS) entry which is preliminary data.</text>
</comment>
<feature type="domain" description="Response regulatory" evidence="3">
    <location>
        <begin position="3"/>
        <end position="120"/>
    </location>
</feature>
<evidence type="ECO:0000313" key="5">
    <source>
        <dbReference type="EMBL" id="PJZ60653.1"/>
    </source>
</evidence>
<evidence type="ECO:0000259" key="3">
    <source>
        <dbReference type="PROSITE" id="PS50110"/>
    </source>
</evidence>
<accession>A0A2M9YTU5</accession>
<feature type="modified residue" description="4-aspartylphosphate" evidence="2">
    <location>
        <position position="53"/>
    </location>
</feature>
<dbReference type="InterPro" id="IPR011006">
    <property type="entry name" value="CheY-like_superfamily"/>
</dbReference>
<dbReference type="Proteomes" id="UP000232149">
    <property type="component" value="Unassembled WGS sequence"/>
</dbReference>
<reference evidence="6 7" key="1">
    <citation type="submission" date="2017-07" db="EMBL/GenBank/DDBJ databases">
        <title>Leptospira spp. isolated from tropical soils.</title>
        <authorList>
            <person name="Thibeaux R."/>
            <person name="Iraola G."/>
            <person name="Ferres I."/>
            <person name="Bierque E."/>
            <person name="Girault D."/>
            <person name="Soupe-Gilbert M.-E."/>
            <person name="Picardeau M."/>
            <person name="Goarant C."/>
        </authorList>
    </citation>
    <scope>NUCLEOTIDE SEQUENCE [LARGE SCALE GENOMIC DNA]</scope>
    <source>
        <strain evidence="4 7">FH2-B-C1</strain>
        <strain evidence="5 6">FH2-B-D1</strain>
    </source>
</reference>
<organism evidence="4 7">
    <name type="scientific">Leptospira adleri</name>
    <dbReference type="NCBI Taxonomy" id="2023186"/>
    <lineage>
        <taxon>Bacteria</taxon>
        <taxon>Pseudomonadati</taxon>
        <taxon>Spirochaetota</taxon>
        <taxon>Spirochaetia</taxon>
        <taxon>Leptospirales</taxon>
        <taxon>Leptospiraceae</taxon>
        <taxon>Leptospira</taxon>
    </lineage>
</organism>
<name>A0A2M9YTU5_9LEPT</name>
<dbReference type="PANTHER" id="PTHR44591">
    <property type="entry name" value="STRESS RESPONSE REGULATOR PROTEIN 1"/>
    <property type="match status" value="1"/>
</dbReference>
<dbReference type="EMBL" id="NPDV01000001">
    <property type="protein sequence ID" value="PJZ54957.1"/>
    <property type="molecule type" value="Genomic_DNA"/>
</dbReference>